<accession>A0A0A8ZIZ5</accession>
<dbReference type="EMBL" id="GBRH01263048">
    <property type="protein sequence ID" value="JAD34847.1"/>
    <property type="molecule type" value="Transcribed_RNA"/>
</dbReference>
<evidence type="ECO:0000313" key="1">
    <source>
        <dbReference type="EMBL" id="JAD34847.1"/>
    </source>
</evidence>
<protein>
    <submittedName>
        <fullName evidence="1">Uncharacterized protein</fullName>
    </submittedName>
</protein>
<reference evidence="1" key="2">
    <citation type="journal article" date="2015" name="Data Brief">
        <title>Shoot transcriptome of the giant reed, Arundo donax.</title>
        <authorList>
            <person name="Barrero R.A."/>
            <person name="Guerrero F.D."/>
            <person name="Moolhuijzen P."/>
            <person name="Goolsby J.A."/>
            <person name="Tidwell J."/>
            <person name="Bellgard S.E."/>
            <person name="Bellgard M.I."/>
        </authorList>
    </citation>
    <scope>NUCLEOTIDE SEQUENCE</scope>
    <source>
        <tissue evidence="1">Shoot tissue taken approximately 20 cm above the soil surface</tissue>
    </source>
</reference>
<reference evidence="1" key="1">
    <citation type="submission" date="2014-09" db="EMBL/GenBank/DDBJ databases">
        <authorList>
            <person name="Magalhaes I.L.F."/>
            <person name="Oliveira U."/>
            <person name="Santos F.R."/>
            <person name="Vidigal T.H.D.A."/>
            <person name="Brescovit A.D."/>
            <person name="Santos A.J."/>
        </authorList>
    </citation>
    <scope>NUCLEOTIDE SEQUENCE</scope>
    <source>
        <tissue evidence="1">Shoot tissue taken approximately 20 cm above the soil surface</tissue>
    </source>
</reference>
<proteinExistence type="predicted"/>
<name>A0A0A8ZIZ5_ARUDO</name>
<sequence>MLFEVLADSNELIK</sequence>
<organism evidence="1">
    <name type="scientific">Arundo donax</name>
    <name type="common">Giant reed</name>
    <name type="synonym">Donax arundinaceus</name>
    <dbReference type="NCBI Taxonomy" id="35708"/>
    <lineage>
        <taxon>Eukaryota</taxon>
        <taxon>Viridiplantae</taxon>
        <taxon>Streptophyta</taxon>
        <taxon>Embryophyta</taxon>
        <taxon>Tracheophyta</taxon>
        <taxon>Spermatophyta</taxon>
        <taxon>Magnoliopsida</taxon>
        <taxon>Liliopsida</taxon>
        <taxon>Poales</taxon>
        <taxon>Poaceae</taxon>
        <taxon>PACMAD clade</taxon>
        <taxon>Arundinoideae</taxon>
        <taxon>Arundineae</taxon>
        <taxon>Arundo</taxon>
    </lineage>
</organism>